<evidence type="ECO:0000313" key="7">
    <source>
        <dbReference type="EMBL" id="PNG26326.1"/>
    </source>
</evidence>
<feature type="transmembrane region" description="Helical" evidence="6">
    <location>
        <begin position="447"/>
        <end position="466"/>
    </location>
</feature>
<comment type="subcellular location">
    <subcellularLocation>
        <location evidence="1">Cell membrane</location>
        <topology evidence="1">Multi-pass membrane protein</topology>
    </subcellularLocation>
</comment>
<evidence type="ECO:0000256" key="5">
    <source>
        <dbReference type="ARBA" id="ARBA00023136"/>
    </source>
</evidence>
<accession>A0A2J7THU9</accession>
<evidence type="ECO:0000256" key="4">
    <source>
        <dbReference type="ARBA" id="ARBA00022989"/>
    </source>
</evidence>
<feature type="transmembrane region" description="Helical" evidence="6">
    <location>
        <begin position="203"/>
        <end position="231"/>
    </location>
</feature>
<feature type="transmembrane region" description="Helical" evidence="6">
    <location>
        <begin position="316"/>
        <end position="338"/>
    </location>
</feature>
<evidence type="ECO:0000256" key="1">
    <source>
        <dbReference type="ARBA" id="ARBA00004651"/>
    </source>
</evidence>
<dbReference type="InterPro" id="IPR050833">
    <property type="entry name" value="Poly_Biosynth_Transport"/>
</dbReference>
<keyword evidence="4 6" id="KW-1133">Transmembrane helix</keyword>
<feature type="transmembrane region" description="Helical" evidence="6">
    <location>
        <begin position="285"/>
        <end position="304"/>
    </location>
</feature>
<keyword evidence="3 6" id="KW-0812">Transmembrane</keyword>
<proteinExistence type="predicted"/>
<dbReference type="AlphaFoldDB" id="A0A2J7THU9"/>
<dbReference type="OrthoDB" id="8149983at2"/>
<feature type="transmembrane region" description="Helical" evidence="6">
    <location>
        <begin position="164"/>
        <end position="182"/>
    </location>
</feature>
<dbReference type="RefSeq" id="WP_102843489.1">
    <property type="nucleotide sequence ID" value="NZ_PDZR01000008.1"/>
</dbReference>
<keyword evidence="5 6" id="KW-0472">Membrane</keyword>
<keyword evidence="2" id="KW-1003">Cell membrane</keyword>
<name>A0A2J7THU9_METSI</name>
<dbReference type="Proteomes" id="UP000236286">
    <property type="component" value="Unassembled WGS sequence"/>
</dbReference>
<dbReference type="EMBL" id="PDZR01000008">
    <property type="protein sequence ID" value="PNG26326.1"/>
    <property type="molecule type" value="Genomic_DNA"/>
</dbReference>
<feature type="transmembrane region" description="Helical" evidence="6">
    <location>
        <begin position="32"/>
        <end position="51"/>
    </location>
</feature>
<feature type="transmembrane region" description="Helical" evidence="6">
    <location>
        <begin position="72"/>
        <end position="94"/>
    </location>
</feature>
<feature type="transmembrane region" description="Helical" evidence="6">
    <location>
        <begin position="134"/>
        <end position="158"/>
    </location>
</feature>
<evidence type="ECO:0000256" key="3">
    <source>
        <dbReference type="ARBA" id="ARBA00022692"/>
    </source>
</evidence>
<evidence type="ECO:0000313" key="8">
    <source>
        <dbReference type="Proteomes" id="UP000236286"/>
    </source>
</evidence>
<protein>
    <submittedName>
        <fullName evidence="7">Teichoic acid transporter</fullName>
    </submittedName>
</protein>
<organism evidence="7 8">
    <name type="scientific">Methylocella silvestris</name>
    <dbReference type="NCBI Taxonomy" id="199596"/>
    <lineage>
        <taxon>Bacteria</taxon>
        <taxon>Pseudomonadati</taxon>
        <taxon>Pseudomonadota</taxon>
        <taxon>Alphaproteobacteria</taxon>
        <taxon>Hyphomicrobiales</taxon>
        <taxon>Beijerinckiaceae</taxon>
        <taxon>Methylocella</taxon>
    </lineage>
</organism>
<gene>
    <name evidence="7" type="ORF">CR492_09435</name>
</gene>
<comment type="caution">
    <text evidence="7">The sequence shown here is derived from an EMBL/GenBank/DDBJ whole genome shotgun (WGS) entry which is preliminary data.</text>
</comment>
<feature type="transmembrane region" description="Helical" evidence="6">
    <location>
        <begin position="375"/>
        <end position="398"/>
    </location>
</feature>
<dbReference type="PANTHER" id="PTHR30250">
    <property type="entry name" value="PST FAMILY PREDICTED COLANIC ACID TRANSPORTER"/>
    <property type="match status" value="1"/>
</dbReference>
<sequence>MTVFIAFFCNILFSFAVGLLVAKYLGPAEYGRFALAHATAIAVQTAFFDWVRLGATRFYSERARSEQPALRATLDFGFAIIAAAISAGTALMILSGVTFTLSNGLIVLAIGVAIANGLFDYYTALVRARFHDRLFARLLLVKNIMTFALMGGGAFWFASAKMTLIGGIVSLAGSVITARAALHDPMSDPKLASLPAARALMTYSLPIVAANVLYLSIPLANRAILASLYGFSETGQFSLAYDFGAKAIQAVGSALDVVLFQIAVATHELRGPTQARRQVGRNMTIVFAMVLPACTGIWLTLPSVESLIVPEQFRGHFGPLLTLMMTGLFCMAMIQYAINPIFQIEKKTGPLIVAALVACIVDPLLIVILPREAGASGLAIAQAGALLASLVTLVGFAGAARPRWPRLRDIGAIILGNAAMAAALLPLRESQPGLATLAAQISLGAAVYALIVMSADIAGMRALALAQIRLAFARRKAVS</sequence>
<feature type="transmembrane region" description="Helical" evidence="6">
    <location>
        <begin position="410"/>
        <end position="427"/>
    </location>
</feature>
<reference evidence="7 8" key="1">
    <citation type="submission" date="2017-10" db="EMBL/GenBank/DDBJ databases">
        <title>Genome announcement of Methylocella silvestris TVC from permafrost.</title>
        <authorList>
            <person name="Wang J."/>
            <person name="Geng K."/>
            <person name="Ul-Haque F."/>
            <person name="Crombie A.T."/>
            <person name="Street L.E."/>
            <person name="Wookey P.A."/>
            <person name="Murrell J.C."/>
            <person name="Pratscher J."/>
        </authorList>
    </citation>
    <scope>NUCLEOTIDE SEQUENCE [LARGE SCALE GENOMIC DNA]</scope>
    <source>
        <strain evidence="7 8">TVC</strain>
    </source>
</reference>
<evidence type="ECO:0000256" key="6">
    <source>
        <dbReference type="SAM" id="Phobius"/>
    </source>
</evidence>
<dbReference type="PANTHER" id="PTHR30250:SF11">
    <property type="entry name" value="O-ANTIGEN TRANSPORTER-RELATED"/>
    <property type="match status" value="1"/>
</dbReference>
<feature type="transmembrane region" description="Helical" evidence="6">
    <location>
        <begin position="100"/>
        <end position="122"/>
    </location>
</feature>
<feature type="transmembrane region" description="Helical" evidence="6">
    <location>
        <begin position="350"/>
        <end position="369"/>
    </location>
</feature>
<evidence type="ECO:0000256" key="2">
    <source>
        <dbReference type="ARBA" id="ARBA00022475"/>
    </source>
</evidence>
<dbReference type="GO" id="GO:0005886">
    <property type="term" value="C:plasma membrane"/>
    <property type="evidence" value="ECO:0007669"/>
    <property type="project" value="UniProtKB-SubCell"/>
</dbReference>